<reference evidence="1" key="1">
    <citation type="submission" date="2018-01" db="EMBL/GenBank/DDBJ databases">
        <authorList>
            <person name="Krukenberg V."/>
        </authorList>
    </citation>
    <scope>NUCLEOTIDE SEQUENCE</scope>
    <source>
        <strain evidence="1">E20ANME2</strain>
    </source>
</reference>
<dbReference type="Proteomes" id="UP000248329">
    <property type="component" value="Unassembled WGS sequence"/>
</dbReference>
<protein>
    <submittedName>
        <fullName evidence="1">Uncharacterized protein</fullName>
    </submittedName>
</protein>
<evidence type="ECO:0000313" key="1">
    <source>
        <dbReference type="EMBL" id="PXF58706.1"/>
    </source>
</evidence>
<evidence type="ECO:0000313" key="2">
    <source>
        <dbReference type="Proteomes" id="UP000248329"/>
    </source>
</evidence>
<sequence>MHWQGKSIYDESEKVDDHQTWYEAGIRVIDITPNRHHTAIFVVITITLFSTGAAAMIYEVVLLREFTLLLGSSFYSGSIVLASIMGGLAIGSLVIGKLSDRTENPFLLLFVLEIFIALISLVMVPVARRFALSDTWVLTDGMIYAFGLIKLNPTSWHILLLYSSCILLVPAILMGGELPVAIDILSRYKTGKIGEISGFSYFLDTLGGIVGAISAGLIMIPLFGSIATVHAGGLLNTVGAVSVALFMIFFRGFRSPAKMPPPDEQNRSDRKIIPVIILMVLLLSIFVLGYYRAEQLEYTTVGDLYPGQVILERRESRYQTITVIDHDILGRVLFLDGRVQISESDDEPYSEALVLPAAVTLLNNRDDLDVLVIGGGDLGVLEVLTRFPDEKIGAITLVDLDPDVIEISKEYLRSIHNDSWKDHRYEYVAMDGRNYIKETLINGRTFDLIILDLPDPNDDILATFYSLEFYNDLYLLLNDDGLMATQATQADWAIGADGYAVVAETLRKSQFPIVRMYTRYIPSFGNWGFAIASKGYDPLKMSEEDIEEVIADIETNTYNEKVHTSLFALPPWLAKDIEDAHLINTIDKPVIIREC</sequence>
<proteinExistence type="predicted"/>
<name>A0AC61L0F7_9EURY</name>
<organism evidence="1 2">
    <name type="scientific">Candidatus Methanogaster sp</name>
    <dbReference type="NCBI Taxonomy" id="3386292"/>
    <lineage>
        <taxon>Archaea</taxon>
        <taxon>Methanobacteriati</taxon>
        <taxon>Methanobacteriota</taxon>
        <taxon>Stenosarchaea group</taxon>
        <taxon>Methanomicrobia</taxon>
        <taxon>Methanosarcinales</taxon>
        <taxon>ANME-2 cluster</taxon>
        <taxon>Candidatus Methanogasteraceae</taxon>
        <taxon>Candidatus Methanogaster</taxon>
    </lineage>
</organism>
<gene>
    <name evidence="1" type="ORF">C4B59_12815</name>
</gene>
<comment type="caution">
    <text evidence="1">The sequence shown here is derived from an EMBL/GenBank/DDBJ whole genome shotgun (WGS) entry which is preliminary data.</text>
</comment>
<accession>A0AC61L0F7</accession>
<dbReference type="EMBL" id="PQXF01000033">
    <property type="protein sequence ID" value="PXF58706.1"/>
    <property type="molecule type" value="Genomic_DNA"/>
</dbReference>